<dbReference type="VEuPathDB" id="FungiDB:CLCR_00387"/>
<feature type="transmembrane region" description="Helical" evidence="7">
    <location>
        <begin position="489"/>
        <end position="506"/>
    </location>
</feature>
<evidence type="ECO:0000259" key="8">
    <source>
        <dbReference type="PROSITE" id="PS50850"/>
    </source>
</evidence>
<dbReference type="OrthoDB" id="10021397at2759"/>
<feature type="transmembrane region" description="Helical" evidence="7">
    <location>
        <begin position="220"/>
        <end position="240"/>
    </location>
</feature>
<organism evidence="9 10">
    <name type="scientific">Cladophialophora carrionii</name>
    <dbReference type="NCBI Taxonomy" id="86049"/>
    <lineage>
        <taxon>Eukaryota</taxon>
        <taxon>Fungi</taxon>
        <taxon>Dikarya</taxon>
        <taxon>Ascomycota</taxon>
        <taxon>Pezizomycotina</taxon>
        <taxon>Eurotiomycetes</taxon>
        <taxon>Chaetothyriomycetidae</taxon>
        <taxon>Chaetothyriales</taxon>
        <taxon>Herpotrichiellaceae</taxon>
        <taxon>Cladophialophora</taxon>
    </lineage>
</organism>
<dbReference type="PANTHER" id="PTHR23501">
    <property type="entry name" value="MAJOR FACILITATOR SUPERFAMILY"/>
    <property type="match status" value="1"/>
</dbReference>
<feature type="domain" description="Major facilitator superfamily (MFS) profile" evidence="8">
    <location>
        <begin position="97"/>
        <end position="587"/>
    </location>
</feature>
<comment type="subcellular location">
    <subcellularLocation>
        <location evidence="1">Membrane</location>
        <topology evidence="1">Multi-pass membrane protein</topology>
    </subcellularLocation>
</comment>
<feature type="transmembrane region" description="Helical" evidence="7">
    <location>
        <begin position="392"/>
        <end position="412"/>
    </location>
</feature>
<proteinExistence type="inferred from homology"/>
<keyword evidence="5 7" id="KW-0472">Membrane</keyword>
<comment type="caution">
    <text evidence="9">The sequence shown here is derived from an EMBL/GenBank/DDBJ whole genome shotgun (WGS) entry which is preliminary data.</text>
</comment>
<evidence type="ECO:0000256" key="6">
    <source>
        <dbReference type="SAM" id="MobiDB-lite"/>
    </source>
</evidence>
<accession>A0A1C1CBZ9</accession>
<dbReference type="AlphaFoldDB" id="A0A1C1CBZ9"/>
<evidence type="ECO:0000256" key="4">
    <source>
        <dbReference type="ARBA" id="ARBA00022989"/>
    </source>
</evidence>
<reference evidence="10" key="1">
    <citation type="submission" date="2015-07" db="EMBL/GenBank/DDBJ databases">
        <authorList>
            <person name="Teixeira M.M."/>
            <person name="Souza R.C."/>
            <person name="Almeida L.G."/>
            <person name="Vicente V.A."/>
            <person name="de Hoog S."/>
            <person name="Bocca A.L."/>
            <person name="de Almeida S.R."/>
            <person name="Vasconcelos A.T."/>
            <person name="Felipe M.S."/>
        </authorList>
    </citation>
    <scope>NUCLEOTIDE SEQUENCE [LARGE SCALE GENOMIC DNA]</scope>
    <source>
        <strain evidence="10">KSF</strain>
    </source>
</reference>
<feature type="region of interest" description="Disordered" evidence="6">
    <location>
        <begin position="67"/>
        <end position="87"/>
    </location>
</feature>
<feature type="transmembrane region" description="Helical" evidence="7">
    <location>
        <begin position="356"/>
        <end position="380"/>
    </location>
</feature>
<feature type="transmembrane region" description="Helical" evidence="7">
    <location>
        <begin position="311"/>
        <end position="335"/>
    </location>
</feature>
<sequence>MAIRFTQYKHYTCVLDGLRIQLHTLSIPADDGIIKWTEAFLEDFLMDSKKAFEFDLIGPAQPRQNAATEHVPVDPVSEVPDPGPQAQPRSKFRMAMILIALYMSLFVAAMDATIVATATPTITADLHSAAGYIWIGGAYLIANAAAAPIWVKFSDIWGRKPIFLVAVVVFFASSVVCATAVNMQMLIAGRAIQGAAGGGLICMVNVGISDLFSVRERSLWLGLCEGIWALAGAVGPLLGGAFAQKVDWRWCFWLNLPIAGTAFALLLPFLNVHNPRTPVLDGIRAVDWFGCVSILGVTVMLLLGLDLGGAVYPWSSAKVICLLVFGSLMVLVFIYSEKKLAKYPVIPLSLFGTRNAATLMLSFCHGMVFIAAEYYLPLYFQSVKEASPLRSGVLLVPLIVATAGTGVVNGVIIHRTGQYRPSMWIGTVLMTLGTGLFVSMDAHTSTASIIGFELVEGVGAGLLFEPPLLAIQQGVHQDDVGTATSTQSFTRSLAISLGVIVGGIVFQQSMDLRRSALAQSGLSNAILNDLSGKNAGANVNIARNLPPAQELAVKQAFAWSIRNMFIMFTCLGAIGIVASLFVVKTKLSKEHRETVTGLKKEEATP</sequence>
<feature type="transmembrane region" description="Helical" evidence="7">
    <location>
        <begin position="131"/>
        <end position="150"/>
    </location>
</feature>
<dbReference type="PANTHER" id="PTHR23501:SF158">
    <property type="entry name" value="TRANSPORTER, PUTATIVE (AFU_ORTHOLOGUE AFUA_5G14490)-RELATED"/>
    <property type="match status" value="1"/>
</dbReference>
<dbReference type="CDD" id="cd17502">
    <property type="entry name" value="MFS_Azr1_MDR_like"/>
    <property type="match status" value="1"/>
</dbReference>
<protein>
    <submittedName>
        <fullName evidence="9">Putative transporter</fullName>
    </submittedName>
</protein>
<gene>
    <name evidence="9" type="ORF">CLCR_00387</name>
</gene>
<feature type="transmembrane region" description="Helical" evidence="7">
    <location>
        <begin position="95"/>
        <end position="119"/>
    </location>
</feature>
<dbReference type="InterPro" id="IPR020846">
    <property type="entry name" value="MFS_dom"/>
</dbReference>
<keyword evidence="4 7" id="KW-1133">Transmembrane helix</keyword>
<dbReference type="Proteomes" id="UP000094526">
    <property type="component" value="Unassembled WGS sequence"/>
</dbReference>
<dbReference type="Gene3D" id="1.20.1250.20">
    <property type="entry name" value="MFS general substrate transporter like domains"/>
    <property type="match status" value="1"/>
</dbReference>
<feature type="transmembrane region" description="Helical" evidence="7">
    <location>
        <begin position="424"/>
        <end position="440"/>
    </location>
</feature>
<dbReference type="SUPFAM" id="SSF103473">
    <property type="entry name" value="MFS general substrate transporter"/>
    <property type="match status" value="1"/>
</dbReference>
<dbReference type="VEuPathDB" id="FungiDB:G647_10029"/>
<feature type="transmembrane region" description="Helical" evidence="7">
    <location>
        <begin position="252"/>
        <end position="273"/>
    </location>
</feature>
<dbReference type="eggNOG" id="KOG0254">
    <property type="taxonomic scope" value="Eukaryota"/>
</dbReference>
<keyword evidence="3 7" id="KW-0812">Transmembrane</keyword>
<evidence type="ECO:0000256" key="5">
    <source>
        <dbReference type="ARBA" id="ARBA00023136"/>
    </source>
</evidence>
<dbReference type="Pfam" id="PF07690">
    <property type="entry name" value="MFS_1"/>
    <property type="match status" value="1"/>
</dbReference>
<dbReference type="Gene3D" id="1.20.1720.10">
    <property type="entry name" value="Multidrug resistance protein D"/>
    <property type="match status" value="1"/>
</dbReference>
<dbReference type="InterPro" id="IPR036259">
    <property type="entry name" value="MFS_trans_sf"/>
</dbReference>
<feature type="transmembrane region" description="Helical" evidence="7">
    <location>
        <begin position="285"/>
        <end position="305"/>
    </location>
</feature>
<feature type="transmembrane region" description="Helical" evidence="7">
    <location>
        <begin position="564"/>
        <end position="583"/>
    </location>
</feature>
<dbReference type="EMBL" id="LGRB01000017">
    <property type="protein sequence ID" value="OCT45982.1"/>
    <property type="molecule type" value="Genomic_DNA"/>
</dbReference>
<evidence type="ECO:0000256" key="7">
    <source>
        <dbReference type="SAM" id="Phobius"/>
    </source>
</evidence>
<dbReference type="InterPro" id="IPR011701">
    <property type="entry name" value="MFS"/>
</dbReference>
<evidence type="ECO:0000313" key="9">
    <source>
        <dbReference type="EMBL" id="OCT45982.1"/>
    </source>
</evidence>
<dbReference type="PROSITE" id="PS50850">
    <property type="entry name" value="MFS"/>
    <property type="match status" value="1"/>
</dbReference>
<evidence type="ECO:0000256" key="1">
    <source>
        <dbReference type="ARBA" id="ARBA00004141"/>
    </source>
</evidence>
<name>A0A1C1CBZ9_9EURO</name>
<evidence type="ECO:0000256" key="3">
    <source>
        <dbReference type="ARBA" id="ARBA00022692"/>
    </source>
</evidence>
<evidence type="ECO:0000313" key="10">
    <source>
        <dbReference type="Proteomes" id="UP000094526"/>
    </source>
</evidence>
<evidence type="ECO:0000256" key="2">
    <source>
        <dbReference type="ARBA" id="ARBA00007520"/>
    </source>
</evidence>
<dbReference type="GO" id="GO:0005886">
    <property type="term" value="C:plasma membrane"/>
    <property type="evidence" value="ECO:0007669"/>
    <property type="project" value="TreeGrafter"/>
</dbReference>
<feature type="transmembrane region" description="Helical" evidence="7">
    <location>
        <begin position="162"/>
        <end position="181"/>
    </location>
</feature>
<dbReference type="FunFam" id="1.20.1720.10:FF:000014">
    <property type="entry name" value="MFS drug transporter, putative"/>
    <property type="match status" value="1"/>
</dbReference>
<dbReference type="GO" id="GO:0022857">
    <property type="term" value="F:transmembrane transporter activity"/>
    <property type="evidence" value="ECO:0007669"/>
    <property type="project" value="InterPro"/>
</dbReference>
<comment type="similarity">
    <text evidence="2">Belongs to the major facilitator superfamily. TCR/Tet family.</text>
</comment>
<keyword evidence="10" id="KW-1185">Reference proteome</keyword>